<evidence type="ECO:0000313" key="2">
    <source>
        <dbReference type="EMBL" id="OSC32060.1"/>
    </source>
</evidence>
<dbReference type="AlphaFoldDB" id="A0A1X2LDH6"/>
<keyword evidence="2" id="KW-0067">ATP-binding</keyword>
<dbReference type="GO" id="GO:0004386">
    <property type="term" value="F:helicase activity"/>
    <property type="evidence" value="ECO:0007669"/>
    <property type="project" value="UniProtKB-KW"/>
</dbReference>
<keyword evidence="2" id="KW-0347">Helicase</keyword>
<accession>A0A1X2LDH6</accession>
<evidence type="ECO:0000259" key="1">
    <source>
        <dbReference type="SMART" id="SM00974"/>
    </source>
</evidence>
<reference evidence="2 3" key="1">
    <citation type="submission" date="2017-04" db="EMBL/GenBank/DDBJ databases">
        <title>The new phylogeny of genus Mycobacterium.</title>
        <authorList>
            <person name="Tortoli E."/>
            <person name="Trovato A."/>
            <person name="Cirillo D.M."/>
        </authorList>
    </citation>
    <scope>NUCLEOTIDE SEQUENCE [LARGE SCALE GENOMIC DNA]</scope>
    <source>
        <strain evidence="2 3">DSM 45247</strain>
    </source>
</reference>
<comment type="caution">
    <text evidence="2">The sequence shown here is derived from an EMBL/GenBank/DDBJ whole genome shotgun (WGS) entry which is preliminary data.</text>
</comment>
<sequence>MSENHDLPPVAGDADIPGILDPFQQLIDSDVEGLLDMPDKPQKVTAGQRLERAFGEVVEFRRAHGRPPSSTTREISERKLGARLDGILADDKKIQALQHLDEFSLLKVPEAPSSIDDLLDADPLNLLGDDTGVLDMSGLPVRKKLAPADDVAQRRKAIGFEEFEPLFKQKHVELANGSMRLVPFPGVESIVEGRFFVLNGVMLFIAEVGETQHKVVGGKPEKKQRLRVIFENGTESSMYRQSLSIRLHEQDGLAVGRSEISASEIGDADVESGFIYVLRSRSDDPQIVGIADLHKIGFSRGPVDKRIKNAVKSPTYLMAPVEVVATYRVYNVRASALENLLHRIFAEARLDLTQIDRRGRDYDPSEWFVVPRSTIDQAITLIMSGDIVHYHYDTATQRIVPNA</sequence>
<keyword evidence="3" id="KW-1185">Reference proteome</keyword>
<gene>
    <name evidence="2" type="ORF">B8W69_02890</name>
</gene>
<dbReference type="InterPro" id="IPR018306">
    <property type="entry name" value="Phage_T5_Orf172_DNA-bd"/>
</dbReference>
<dbReference type="OrthoDB" id="9814995at2"/>
<dbReference type="SMART" id="SM00974">
    <property type="entry name" value="T5orf172"/>
    <property type="match status" value="1"/>
</dbReference>
<keyword evidence="2" id="KW-0378">Hydrolase</keyword>
<dbReference type="Pfam" id="PF13455">
    <property type="entry name" value="MUG113"/>
    <property type="match status" value="1"/>
</dbReference>
<protein>
    <submittedName>
        <fullName evidence="2">Helicase</fullName>
    </submittedName>
</protein>
<organism evidence="2 3">
    <name type="scientific">Mycolicibacterium vulneris</name>
    <dbReference type="NCBI Taxonomy" id="547163"/>
    <lineage>
        <taxon>Bacteria</taxon>
        <taxon>Bacillati</taxon>
        <taxon>Actinomycetota</taxon>
        <taxon>Actinomycetes</taxon>
        <taxon>Mycobacteriales</taxon>
        <taxon>Mycobacteriaceae</taxon>
        <taxon>Mycolicibacterium</taxon>
    </lineage>
</organism>
<evidence type="ECO:0000313" key="3">
    <source>
        <dbReference type="Proteomes" id="UP000242320"/>
    </source>
</evidence>
<dbReference type="Proteomes" id="UP000242320">
    <property type="component" value="Unassembled WGS sequence"/>
</dbReference>
<proteinExistence type="predicted"/>
<dbReference type="EMBL" id="NCXM01000002">
    <property type="protein sequence ID" value="OSC32060.1"/>
    <property type="molecule type" value="Genomic_DNA"/>
</dbReference>
<feature type="domain" description="Bacteriophage T5 Orf172 DNA-binding" evidence="1">
    <location>
        <begin position="288"/>
        <end position="382"/>
    </location>
</feature>
<name>A0A1X2LDH6_9MYCO</name>
<keyword evidence="2" id="KW-0547">Nucleotide-binding</keyword>